<feature type="transmembrane region" description="Helical" evidence="7">
    <location>
        <begin position="388"/>
        <end position="410"/>
    </location>
</feature>
<keyword evidence="6 7" id="KW-0472">Membrane</keyword>
<reference evidence="8 9" key="1">
    <citation type="submission" date="2020-08" db="EMBL/GenBank/DDBJ databases">
        <title>Genomic Encyclopedia of Type Strains, Phase IV (KMG-IV): sequencing the most valuable type-strain genomes for metagenomic binning, comparative biology and taxonomic classification.</title>
        <authorList>
            <person name="Goeker M."/>
        </authorList>
    </citation>
    <scope>NUCLEOTIDE SEQUENCE [LARGE SCALE GENOMIC DNA]</scope>
    <source>
        <strain evidence="8 9">DSM 103679</strain>
    </source>
</reference>
<feature type="transmembrane region" description="Helical" evidence="7">
    <location>
        <begin position="170"/>
        <end position="190"/>
    </location>
</feature>
<keyword evidence="2" id="KW-0813">Transport</keyword>
<dbReference type="Proteomes" id="UP000578697">
    <property type="component" value="Unassembled WGS sequence"/>
</dbReference>
<organism evidence="8 9">
    <name type="scientific">Treponema rectale</name>
    <dbReference type="NCBI Taxonomy" id="744512"/>
    <lineage>
        <taxon>Bacteria</taxon>
        <taxon>Pseudomonadati</taxon>
        <taxon>Spirochaetota</taxon>
        <taxon>Spirochaetia</taxon>
        <taxon>Spirochaetales</taxon>
        <taxon>Treponemataceae</taxon>
        <taxon>Treponema</taxon>
    </lineage>
</organism>
<dbReference type="EMBL" id="JACHFR010000003">
    <property type="protein sequence ID" value="MBB5219634.1"/>
    <property type="molecule type" value="Genomic_DNA"/>
</dbReference>
<dbReference type="GO" id="GO:0042910">
    <property type="term" value="F:xenobiotic transmembrane transporter activity"/>
    <property type="evidence" value="ECO:0007669"/>
    <property type="project" value="InterPro"/>
</dbReference>
<feature type="transmembrane region" description="Helical" evidence="7">
    <location>
        <begin position="56"/>
        <end position="81"/>
    </location>
</feature>
<dbReference type="PANTHER" id="PTHR43549:SF3">
    <property type="entry name" value="MULTIDRUG RESISTANCE PROTEIN YPNP-RELATED"/>
    <property type="match status" value="1"/>
</dbReference>
<evidence type="ECO:0000256" key="1">
    <source>
        <dbReference type="ARBA" id="ARBA00004651"/>
    </source>
</evidence>
<dbReference type="InterPro" id="IPR002528">
    <property type="entry name" value="MATE_fam"/>
</dbReference>
<accession>A0A840SFG9</accession>
<comment type="caution">
    <text evidence="8">The sequence shown here is derived from an EMBL/GenBank/DDBJ whole genome shotgun (WGS) entry which is preliminary data.</text>
</comment>
<protein>
    <submittedName>
        <fullName evidence="8">Putative MATE family efflux protein</fullName>
    </submittedName>
</protein>
<dbReference type="PIRSF" id="PIRSF006603">
    <property type="entry name" value="DinF"/>
    <property type="match status" value="1"/>
</dbReference>
<feature type="transmembrane region" description="Helical" evidence="7">
    <location>
        <begin position="138"/>
        <end position="158"/>
    </location>
</feature>
<dbReference type="NCBIfam" id="TIGR00797">
    <property type="entry name" value="matE"/>
    <property type="match status" value="1"/>
</dbReference>
<feature type="transmembrane region" description="Helical" evidence="7">
    <location>
        <begin position="196"/>
        <end position="218"/>
    </location>
</feature>
<evidence type="ECO:0000313" key="9">
    <source>
        <dbReference type="Proteomes" id="UP000578697"/>
    </source>
</evidence>
<evidence type="ECO:0000256" key="2">
    <source>
        <dbReference type="ARBA" id="ARBA00022448"/>
    </source>
</evidence>
<dbReference type="GO" id="GO:0005886">
    <property type="term" value="C:plasma membrane"/>
    <property type="evidence" value="ECO:0007669"/>
    <property type="project" value="UniProtKB-SubCell"/>
</dbReference>
<evidence type="ECO:0000256" key="3">
    <source>
        <dbReference type="ARBA" id="ARBA00022475"/>
    </source>
</evidence>
<evidence type="ECO:0000256" key="6">
    <source>
        <dbReference type="ARBA" id="ARBA00023136"/>
    </source>
</evidence>
<feature type="transmembrane region" description="Helical" evidence="7">
    <location>
        <begin position="322"/>
        <end position="347"/>
    </location>
</feature>
<evidence type="ECO:0000313" key="8">
    <source>
        <dbReference type="EMBL" id="MBB5219634.1"/>
    </source>
</evidence>
<keyword evidence="9" id="KW-1185">Reference proteome</keyword>
<evidence type="ECO:0000256" key="4">
    <source>
        <dbReference type="ARBA" id="ARBA00022692"/>
    </source>
</evidence>
<sequence length="458" mass="50137">MQQKSNKIDMTEGSVFFKLAAFSVPLIFSSVLQLLFNAADVIVVGRFAGKNALAAVGSTGSLINLLVNLFIGLSIGANVTAARFFGAGQKDRVSDTVHTSMVLSLFSGLLLTFAGVFLSKTILIWMDSPENVLDLSSLYLRIYFGGIIPTIIYNFGSALLRAKGDTKRPLYFLFIAGIINVILNLFFVIVCRMSVAGVALATVISQGIAAFLVVMCLVKENDEFHLDFSRLRVNFPIMTQIVKIGLPAGFQGIVFSLSNVIIQRAVNSFGDITVAGNSAAANIEGFVYIAMNGFSQGTLTFVSQNMGKQDFARIKKVTRVSLLTVFFIGFIFGNTVFLLGKILIGFYNTNSLVIHEGVIRLKVICTTYALCGIMDVTGSIIRGMGHSVMPMAVSMLGACGSRILWIATIFKIPEFHSCFVVFLSYPISWFLTFAVHFIVFLFVYRKEKAVCKKRLEKL</sequence>
<dbReference type="RefSeq" id="WP_184653055.1">
    <property type="nucleotide sequence ID" value="NZ_JACHFR010000003.1"/>
</dbReference>
<keyword evidence="5 7" id="KW-1133">Transmembrane helix</keyword>
<dbReference type="InterPro" id="IPR048279">
    <property type="entry name" value="MdtK-like"/>
</dbReference>
<feature type="transmembrane region" description="Helical" evidence="7">
    <location>
        <begin position="102"/>
        <end position="126"/>
    </location>
</feature>
<evidence type="ECO:0000256" key="7">
    <source>
        <dbReference type="SAM" id="Phobius"/>
    </source>
</evidence>
<feature type="transmembrane region" description="Helical" evidence="7">
    <location>
        <begin position="15"/>
        <end position="36"/>
    </location>
</feature>
<dbReference type="CDD" id="cd13138">
    <property type="entry name" value="MATE_yoeA_like"/>
    <property type="match status" value="1"/>
</dbReference>
<evidence type="ECO:0000256" key="5">
    <source>
        <dbReference type="ARBA" id="ARBA00022989"/>
    </source>
</evidence>
<comment type="subcellular location">
    <subcellularLocation>
        <location evidence="1">Cell membrane</location>
        <topology evidence="1">Multi-pass membrane protein</topology>
    </subcellularLocation>
</comment>
<dbReference type="InterPro" id="IPR052031">
    <property type="entry name" value="Membrane_Transporter-Flippase"/>
</dbReference>
<keyword evidence="3" id="KW-1003">Cell membrane</keyword>
<dbReference type="AlphaFoldDB" id="A0A840SFG9"/>
<feature type="transmembrane region" description="Helical" evidence="7">
    <location>
        <begin position="359"/>
        <end position="381"/>
    </location>
</feature>
<keyword evidence="4 7" id="KW-0812">Transmembrane</keyword>
<feature type="transmembrane region" description="Helical" evidence="7">
    <location>
        <begin position="422"/>
        <end position="444"/>
    </location>
</feature>
<gene>
    <name evidence="8" type="ORF">HNP77_002016</name>
</gene>
<name>A0A840SFG9_9SPIR</name>
<proteinExistence type="predicted"/>
<dbReference type="Pfam" id="PF01554">
    <property type="entry name" value="MatE"/>
    <property type="match status" value="2"/>
</dbReference>
<dbReference type="GO" id="GO:0015297">
    <property type="term" value="F:antiporter activity"/>
    <property type="evidence" value="ECO:0007669"/>
    <property type="project" value="InterPro"/>
</dbReference>
<dbReference type="PANTHER" id="PTHR43549">
    <property type="entry name" value="MULTIDRUG RESISTANCE PROTEIN YPNP-RELATED"/>
    <property type="match status" value="1"/>
</dbReference>